<dbReference type="Proteomes" id="UP001620645">
    <property type="component" value="Unassembled WGS sequence"/>
</dbReference>
<reference evidence="2 3" key="1">
    <citation type="submission" date="2024-10" db="EMBL/GenBank/DDBJ databases">
        <authorList>
            <person name="Kim D."/>
        </authorList>
    </citation>
    <scope>NUCLEOTIDE SEQUENCE [LARGE SCALE GENOMIC DNA]</scope>
    <source>
        <strain evidence="2">Taebaek</strain>
    </source>
</reference>
<accession>A0ABD2JPW0</accession>
<gene>
    <name evidence="2" type="ORF">niasHS_007847</name>
</gene>
<dbReference type="InterPro" id="IPR013087">
    <property type="entry name" value="Znf_C2H2_type"/>
</dbReference>
<evidence type="ECO:0000313" key="2">
    <source>
        <dbReference type="EMBL" id="KAL3092638.1"/>
    </source>
</evidence>
<evidence type="ECO:0000259" key="1">
    <source>
        <dbReference type="PROSITE" id="PS00028"/>
    </source>
</evidence>
<name>A0ABD2JPW0_HETSC</name>
<dbReference type="AlphaFoldDB" id="A0ABD2JPW0"/>
<dbReference type="EMBL" id="JBICCN010000118">
    <property type="protein sequence ID" value="KAL3092638.1"/>
    <property type="molecule type" value="Genomic_DNA"/>
</dbReference>
<sequence>MCNRQKLDAYKLLQRNNVLSTEHFNNEKSLMNYQRQIRDGIERNTPFCCRICRMGFTGEPAMRVHLVNKHAMFVTPPNLGHGRIVFRPGVIIGISVNNGTSGFFCQM</sequence>
<feature type="domain" description="C2H2-type" evidence="1">
    <location>
        <begin position="48"/>
        <end position="70"/>
    </location>
</feature>
<organism evidence="2 3">
    <name type="scientific">Heterodera schachtii</name>
    <name type="common">Sugarbeet cyst nematode worm</name>
    <name type="synonym">Tylenchus schachtii</name>
    <dbReference type="NCBI Taxonomy" id="97005"/>
    <lineage>
        <taxon>Eukaryota</taxon>
        <taxon>Metazoa</taxon>
        <taxon>Ecdysozoa</taxon>
        <taxon>Nematoda</taxon>
        <taxon>Chromadorea</taxon>
        <taxon>Rhabditida</taxon>
        <taxon>Tylenchina</taxon>
        <taxon>Tylenchomorpha</taxon>
        <taxon>Tylenchoidea</taxon>
        <taxon>Heteroderidae</taxon>
        <taxon>Heteroderinae</taxon>
        <taxon>Heterodera</taxon>
    </lineage>
</organism>
<evidence type="ECO:0000313" key="3">
    <source>
        <dbReference type="Proteomes" id="UP001620645"/>
    </source>
</evidence>
<comment type="caution">
    <text evidence="2">The sequence shown here is derived from an EMBL/GenBank/DDBJ whole genome shotgun (WGS) entry which is preliminary data.</text>
</comment>
<protein>
    <recommendedName>
        <fullName evidence="1">C2H2-type domain-containing protein</fullName>
    </recommendedName>
</protein>
<proteinExistence type="predicted"/>
<dbReference type="PROSITE" id="PS00028">
    <property type="entry name" value="ZINC_FINGER_C2H2_1"/>
    <property type="match status" value="1"/>
</dbReference>
<keyword evidence="3" id="KW-1185">Reference proteome</keyword>